<accession>A0A0C3SCD9</accession>
<organism evidence="6 7">
    <name type="scientific">Phlebiopsis gigantea (strain 11061_1 CR5-6)</name>
    <name type="common">White-rot fungus</name>
    <name type="synonym">Peniophora gigantea</name>
    <dbReference type="NCBI Taxonomy" id="745531"/>
    <lineage>
        <taxon>Eukaryota</taxon>
        <taxon>Fungi</taxon>
        <taxon>Dikarya</taxon>
        <taxon>Basidiomycota</taxon>
        <taxon>Agaricomycotina</taxon>
        <taxon>Agaricomycetes</taxon>
        <taxon>Polyporales</taxon>
        <taxon>Phanerochaetaceae</taxon>
        <taxon>Phlebiopsis</taxon>
    </lineage>
</organism>
<evidence type="ECO:0000256" key="2">
    <source>
        <dbReference type="ARBA" id="ARBA00022803"/>
    </source>
</evidence>
<evidence type="ECO:0000256" key="4">
    <source>
        <dbReference type="RuleBase" id="RU367091"/>
    </source>
</evidence>
<dbReference type="InterPro" id="IPR055217">
    <property type="entry name" value="TPR_EMC2"/>
</dbReference>
<dbReference type="InterPro" id="IPR011990">
    <property type="entry name" value="TPR-like_helical_dom_sf"/>
</dbReference>
<sequence>MEFTAALQKLGAYQPRSSPKSKEILRASLPLLQSGSIARRKGEAGWDGVETLMLAALDEGDVKTASDCLEVLHTKFQDSPRVDVLTGILMEVKESPKVALQYYQALLQEDSSNAAAWRRKASVLRQLGEIGEAVQELCAMLDTFYTEVEAWLELADMYSSCQQYDRALQTLSHALLLAPQNPLHVLHFAETAYLVPDIPLALKMFLQAVDMTDDDEQDGITPADTVPTGLALRSWFGVKLCTLKLTTEPRASSSASQTAPPTAAVLQSLDELVTERLRTAYLETTRESPPTAGPALVEAVAKIIPA</sequence>
<dbReference type="Gene3D" id="1.25.40.10">
    <property type="entry name" value="Tetratricopeptide repeat domain"/>
    <property type="match status" value="1"/>
</dbReference>
<gene>
    <name evidence="6" type="ORF">PHLGIDRAFT_64887</name>
</gene>
<dbReference type="STRING" id="745531.A0A0C3SCD9"/>
<reference evidence="6 7" key="1">
    <citation type="journal article" date="2014" name="PLoS Genet.">
        <title>Analysis of the Phlebiopsis gigantea genome, transcriptome and secretome provides insight into its pioneer colonization strategies of wood.</title>
        <authorList>
            <person name="Hori C."/>
            <person name="Ishida T."/>
            <person name="Igarashi K."/>
            <person name="Samejima M."/>
            <person name="Suzuki H."/>
            <person name="Master E."/>
            <person name="Ferreira P."/>
            <person name="Ruiz-Duenas F.J."/>
            <person name="Held B."/>
            <person name="Canessa P."/>
            <person name="Larrondo L.F."/>
            <person name="Schmoll M."/>
            <person name="Druzhinina I.S."/>
            <person name="Kubicek C.P."/>
            <person name="Gaskell J.A."/>
            <person name="Kersten P."/>
            <person name="St John F."/>
            <person name="Glasner J."/>
            <person name="Sabat G."/>
            <person name="Splinter BonDurant S."/>
            <person name="Syed K."/>
            <person name="Yadav J."/>
            <person name="Mgbeahuruike A.C."/>
            <person name="Kovalchuk A."/>
            <person name="Asiegbu F.O."/>
            <person name="Lackner G."/>
            <person name="Hoffmeister D."/>
            <person name="Rencoret J."/>
            <person name="Gutierrez A."/>
            <person name="Sun H."/>
            <person name="Lindquist E."/>
            <person name="Barry K."/>
            <person name="Riley R."/>
            <person name="Grigoriev I.V."/>
            <person name="Henrissat B."/>
            <person name="Kues U."/>
            <person name="Berka R.M."/>
            <person name="Martinez A.T."/>
            <person name="Covert S.F."/>
            <person name="Blanchette R.A."/>
            <person name="Cullen D."/>
        </authorList>
    </citation>
    <scope>NUCLEOTIDE SEQUENCE [LARGE SCALE GENOMIC DNA]</scope>
    <source>
        <strain evidence="6 7">11061_1 CR5-6</strain>
    </source>
</reference>
<evidence type="ECO:0000256" key="3">
    <source>
        <dbReference type="PROSITE-ProRule" id="PRU00339"/>
    </source>
</evidence>
<comment type="subcellular location">
    <subcellularLocation>
        <location evidence="4">Endoplasmic reticulum membrane</location>
        <topology evidence="4">Peripheral membrane protein</topology>
        <orientation evidence="4">Cytoplasmic side</orientation>
    </subcellularLocation>
</comment>
<feature type="domain" description="EMC2 TPR-like" evidence="5">
    <location>
        <begin position="85"/>
        <end position="195"/>
    </location>
</feature>
<dbReference type="PROSITE" id="PS50005">
    <property type="entry name" value="TPR"/>
    <property type="match status" value="1"/>
</dbReference>
<evidence type="ECO:0000313" key="6">
    <source>
        <dbReference type="EMBL" id="KIP10822.1"/>
    </source>
</evidence>
<feature type="repeat" description="TPR" evidence="3">
    <location>
        <begin position="148"/>
        <end position="181"/>
    </location>
</feature>
<keyword evidence="7" id="KW-1185">Reference proteome</keyword>
<dbReference type="OrthoDB" id="124397at2759"/>
<evidence type="ECO:0000256" key="1">
    <source>
        <dbReference type="ARBA" id="ARBA00022737"/>
    </source>
</evidence>
<keyword evidence="4" id="KW-0472">Membrane</keyword>
<keyword evidence="2 3" id="KW-0802">TPR repeat</keyword>
<dbReference type="SMART" id="SM00028">
    <property type="entry name" value="TPR"/>
    <property type="match status" value="2"/>
</dbReference>
<dbReference type="InterPro" id="IPR019734">
    <property type="entry name" value="TPR_rpt"/>
</dbReference>
<keyword evidence="1" id="KW-0677">Repeat</keyword>
<dbReference type="InterPro" id="IPR039856">
    <property type="entry name" value="EMC2-like"/>
</dbReference>
<dbReference type="PANTHER" id="PTHR12760">
    <property type="entry name" value="TETRATRICOPEPTIDE REPEAT PROTEIN"/>
    <property type="match status" value="1"/>
</dbReference>
<comment type="subunit">
    <text evidence="4">Component of the ER membrane protein complex (EMC).</text>
</comment>
<comment type="function">
    <text evidence="4">Part of the endoplasmic reticulum membrane protein complex (EMC) that enables the energy-independent insertion into endoplasmic reticulum membranes of newly synthesized membrane proteins.</text>
</comment>
<dbReference type="EMBL" id="KN840451">
    <property type="protein sequence ID" value="KIP10822.1"/>
    <property type="molecule type" value="Genomic_DNA"/>
</dbReference>
<keyword evidence="4" id="KW-0256">Endoplasmic reticulum</keyword>
<comment type="similarity">
    <text evidence="4">Belongs to the EMC2 family.</text>
</comment>
<proteinExistence type="inferred from homology"/>
<dbReference type="GO" id="GO:0072546">
    <property type="term" value="C:EMC complex"/>
    <property type="evidence" value="ECO:0007669"/>
    <property type="project" value="UniProtKB-UniRule"/>
</dbReference>
<dbReference type="SUPFAM" id="SSF48452">
    <property type="entry name" value="TPR-like"/>
    <property type="match status" value="1"/>
</dbReference>
<protein>
    <recommendedName>
        <fullName evidence="4">ER membrane protein complex subunit 2</fullName>
    </recommendedName>
</protein>
<dbReference type="HOGENOM" id="CLU_052388_1_2_1"/>
<dbReference type="AlphaFoldDB" id="A0A0C3SCD9"/>
<evidence type="ECO:0000259" key="5">
    <source>
        <dbReference type="Pfam" id="PF22890"/>
    </source>
</evidence>
<dbReference type="Pfam" id="PF22890">
    <property type="entry name" value="TPR_EMC2"/>
    <property type="match status" value="1"/>
</dbReference>
<evidence type="ECO:0000313" key="7">
    <source>
        <dbReference type="Proteomes" id="UP000053257"/>
    </source>
</evidence>
<dbReference type="Proteomes" id="UP000053257">
    <property type="component" value="Unassembled WGS sequence"/>
</dbReference>
<name>A0A0C3SCD9_PHLG1</name>